<name>A0A7G9YWH0_9EURY</name>
<dbReference type="EMBL" id="MT631508">
    <property type="protein sequence ID" value="QNO52354.1"/>
    <property type="molecule type" value="Genomic_DNA"/>
</dbReference>
<sequence length="114" mass="13334">MQEVVSFEEILKMHPEKLVSESRENRGRILYALVQEILKLRKELEEIKKGRAEEIVEKIVVLKDVSYSKAKAMVENYLKGHENAYMYEVSNDLGLDLKTVHEIVEELMKEGRVE</sequence>
<dbReference type="AlphaFoldDB" id="A0A7G9YWH0"/>
<accession>A0A7G9YWH0</accession>
<organism evidence="1">
    <name type="scientific">Candidatus Methanophagaceae archaeon ANME-1 ERB6</name>
    <dbReference type="NCBI Taxonomy" id="2759912"/>
    <lineage>
        <taxon>Archaea</taxon>
        <taxon>Methanobacteriati</taxon>
        <taxon>Methanobacteriota</taxon>
        <taxon>Stenosarchaea group</taxon>
        <taxon>Methanomicrobia</taxon>
        <taxon>Candidatus Methanophagales</taxon>
        <taxon>Candidatus Methanophagaceae</taxon>
    </lineage>
</organism>
<proteinExistence type="predicted"/>
<gene>
    <name evidence="1" type="ORF">CJELADDK_00033</name>
</gene>
<protein>
    <submittedName>
        <fullName evidence="1">Uncharacterized protein</fullName>
    </submittedName>
</protein>
<reference evidence="1" key="1">
    <citation type="submission" date="2020-06" db="EMBL/GenBank/DDBJ databases">
        <title>Unique genomic features of the anaerobic methanotrophic archaea.</title>
        <authorList>
            <person name="Chadwick G.L."/>
            <person name="Skennerton C.T."/>
            <person name="Laso-Perez R."/>
            <person name="Leu A.O."/>
            <person name="Speth D.R."/>
            <person name="Yu H."/>
            <person name="Morgan-Lang C."/>
            <person name="Hatzenpichler R."/>
            <person name="Goudeau D."/>
            <person name="Malmstrom R."/>
            <person name="Brazelton W.J."/>
            <person name="Woyke T."/>
            <person name="Hallam S.J."/>
            <person name="Tyson G.W."/>
            <person name="Wegener G."/>
            <person name="Boetius A."/>
            <person name="Orphan V."/>
        </authorList>
    </citation>
    <scope>NUCLEOTIDE SEQUENCE</scope>
</reference>
<evidence type="ECO:0000313" key="1">
    <source>
        <dbReference type="EMBL" id="QNO52354.1"/>
    </source>
</evidence>